<protein>
    <submittedName>
        <fullName evidence="2">Uncharacterized protein</fullName>
    </submittedName>
</protein>
<evidence type="ECO:0000313" key="2">
    <source>
        <dbReference type="EMBL" id="OMP00240.1"/>
    </source>
</evidence>
<gene>
    <name evidence="2" type="ORF">CCACVL1_03437</name>
</gene>
<dbReference type="EMBL" id="AWWV01006688">
    <property type="protein sequence ID" value="OMP00240.1"/>
    <property type="molecule type" value="Genomic_DNA"/>
</dbReference>
<evidence type="ECO:0000313" key="3">
    <source>
        <dbReference type="Proteomes" id="UP000188268"/>
    </source>
</evidence>
<keyword evidence="1" id="KW-0812">Transmembrane</keyword>
<keyword evidence="1" id="KW-1133">Transmembrane helix</keyword>
<dbReference type="Gramene" id="OMP00240">
    <property type="protein sequence ID" value="OMP00240"/>
    <property type="gene ID" value="CCACVL1_03437"/>
</dbReference>
<keyword evidence="3" id="KW-1185">Reference proteome</keyword>
<sequence>MAAAAYLILLPAIFSCFFFALPFHLQQTQRSQSLDS</sequence>
<dbReference type="Proteomes" id="UP000188268">
    <property type="component" value="Unassembled WGS sequence"/>
</dbReference>
<reference evidence="2 3" key="1">
    <citation type="submission" date="2013-09" db="EMBL/GenBank/DDBJ databases">
        <title>Corchorus capsularis genome sequencing.</title>
        <authorList>
            <person name="Alam M."/>
            <person name="Haque M.S."/>
            <person name="Islam M.S."/>
            <person name="Emdad E.M."/>
            <person name="Islam M.M."/>
            <person name="Ahmed B."/>
            <person name="Halim A."/>
            <person name="Hossen Q.M.M."/>
            <person name="Hossain M.Z."/>
            <person name="Ahmed R."/>
            <person name="Khan M.M."/>
            <person name="Islam R."/>
            <person name="Rashid M.M."/>
            <person name="Khan S.A."/>
            <person name="Rahman M.S."/>
            <person name="Alam M."/>
        </authorList>
    </citation>
    <scope>NUCLEOTIDE SEQUENCE [LARGE SCALE GENOMIC DNA]</scope>
    <source>
        <strain evidence="3">cv. CVL-1</strain>
        <tissue evidence="2">Whole seedling</tissue>
    </source>
</reference>
<organism evidence="2 3">
    <name type="scientific">Corchorus capsularis</name>
    <name type="common">Jute</name>
    <dbReference type="NCBI Taxonomy" id="210143"/>
    <lineage>
        <taxon>Eukaryota</taxon>
        <taxon>Viridiplantae</taxon>
        <taxon>Streptophyta</taxon>
        <taxon>Embryophyta</taxon>
        <taxon>Tracheophyta</taxon>
        <taxon>Spermatophyta</taxon>
        <taxon>Magnoliopsida</taxon>
        <taxon>eudicotyledons</taxon>
        <taxon>Gunneridae</taxon>
        <taxon>Pentapetalae</taxon>
        <taxon>rosids</taxon>
        <taxon>malvids</taxon>
        <taxon>Malvales</taxon>
        <taxon>Malvaceae</taxon>
        <taxon>Grewioideae</taxon>
        <taxon>Apeibeae</taxon>
        <taxon>Corchorus</taxon>
    </lineage>
</organism>
<keyword evidence="1" id="KW-0472">Membrane</keyword>
<feature type="transmembrane region" description="Helical" evidence="1">
    <location>
        <begin position="6"/>
        <end position="25"/>
    </location>
</feature>
<accession>A0A1R3JZG9</accession>
<evidence type="ECO:0000256" key="1">
    <source>
        <dbReference type="SAM" id="Phobius"/>
    </source>
</evidence>
<proteinExistence type="predicted"/>
<name>A0A1R3JZG9_COCAP</name>
<comment type="caution">
    <text evidence="2">The sequence shown here is derived from an EMBL/GenBank/DDBJ whole genome shotgun (WGS) entry which is preliminary data.</text>
</comment>
<dbReference type="AlphaFoldDB" id="A0A1R3JZG9"/>